<dbReference type="GO" id="GO:0005886">
    <property type="term" value="C:plasma membrane"/>
    <property type="evidence" value="ECO:0000318"/>
    <property type="project" value="GO_Central"/>
</dbReference>
<dbReference type="KEGG" id="ppp:112277612"/>
<evidence type="ECO:0000256" key="10">
    <source>
        <dbReference type="ARBA" id="ARBA00047912"/>
    </source>
</evidence>
<keyword evidence="8" id="KW-0739">Sodium transport</keyword>
<dbReference type="GeneID" id="112277612"/>
<evidence type="ECO:0000256" key="7">
    <source>
        <dbReference type="ARBA" id="ARBA00023136"/>
    </source>
</evidence>
<feature type="transmembrane region" description="Helical" evidence="12">
    <location>
        <begin position="351"/>
        <end position="372"/>
    </location>
</feature>
<gene>
    <name evidence="15" type="primary">LOC112277612</name>
    <name evidence="14" type="ORF">PHYPA_029471</name>
</gene>
<dbReference type="GO" id="GO:0098719">
    <property type="term" value="P:sodium ion import across plasma membrane"/>
    <property type="evidence" value="ECO:0000318"/>
    <property type="project" value="GO_Central"/>
</dbReference>
<dbReference type="InterPro" id="IPR006153">
    <property type="entry name" value="Cation/H_exchanger_TM"/>
</dbReference>
<keyword evidence="4 12" id="KW-1133">Transmembrane helix</keyword>
<evidence type="ECO:0000313" key="16">
    <source>
        <dbReference type="Proteomes" id="UP000006727"/>
    </source>
</evidence>
<dbReference type="RefSeq" id="XP_024365924.1">
    <property type="nucleotide sequence ID" value="XM_024510156.2"/>
</dbReference>
<dbReference type="InterPro" id="IPR018422">
    <property type="entry name" value="Cation/H_exchanger_CPA1"/>
</dbReference>
<reference evidence="14 16" key="2">
    <citation type="journal article" date="2018" name="Plant J.">
        <title>The Physcomitrella patens chromosome-scale assembly reveals moss genome structure and evolution.</title>
        <authorList>
            <person name="Lang D."/>
            <person name="Ullrich K.K."/>
            <person name="Murat F."/>
            <person name="Fuchs J."/>
            <person name="Jenkins J."/>
            <person name="Haas F.B."/>
            <person name="Piednoel M."/>
            <person name="Gundlach H."/>
            <person name="Van Bel M."/>
            <person name="Meyberg R."/>
            <person name="Vives C."/>
            <person name="Morata J."/>
            <person name="Symeonidi A."/>
            <person name="Hiss M."/>
            <person name="Muchero W."/>
            <person name="Kamisugi Y."/>
            <person name="Saleh O."/>
            <person name="Blanc G."/>
            <person name="Decker E.L."/>
            <person name="van Gessel N."/>
            <person name="Grimwood J."/>
            <person name="Hayes R.D."/>
            <person name="Graham S.W."/>
            <person name="Gunter L.E."/>
            <person name="McDaniel S.F."/>
            <person name="Hoernstein S.N.W."/>
            <person name="Larsson A."/>
            <person name="Li F.W."/>
            <person name="Perroud P.F."/>
            <person name="Phillips J."/>
            <person name="Ranjan P."/>
            <person name="Rokshar D.S."/>
            <person name="Rothfels C.J."/>
            <person name="Schneider L."/>
            <person name="Shu S."/>
            <person name="Stevenson D.W."/>
            <person name="Thummler F."/>
            <person name="Tillich M."/>
            <person name="Villarreal Aguilar J.C."/>
            <person name="Widiez T."/>
            <person name="Wong G.K."/>
            <person name="Wymore A."/>
            <person name="Zhang Y."/>
            <person name="Zimmer A.D."/>
            <person name="Quatrano R.S."/>
            <person name="Mayer K.F.X."/>
            <person name="Goodstein D."/>
            <person name="Casacuberta J.M."/>
            <person name="Vandepoele K."/>
            <person name="Reski R."/>
            <person name="Cuming A.C."/>
            <person name="Tuskan G.A."/>
            <person name="Maumus F."/>
            <person name="Salse J."/>
            <person name="Schmutz J."/>
            <person name="Rensing S.A."/>
        </authorList>
    </citation>
    <scope>NUCLEOTIDE SEQUENCE [LARGE SCALE GENOMIC DNA]</scope>
    <source>
        <strain evidence="15 16">cv. Gransden 2004</strain>
    </source>
</reference>
<feature type="transmembrane region" description="Helical" evidence="12">
    <location>
        <begin position="92"/>
        <end position="108"/>
    </location>
</feature>
<evidence type="ECO:0000256" key="1">
    <source>
        <dbReference type="ARBA" id="ARBA00004141"/>
    </source>
</evidence>
<evidence type="ECO:0000259" key="13">
    <source>
        <dbReference type="Pfam" id="PF00999"/>
    </source>
</evidence>
<feature type="transmembrane region" description="Helical" evidence="12">
    <location>
        <begin position="313"/>
        <end position="330"/>
    </location>
</feature>
<dbReference type="PRINTS" id="PR01084">
    <property type="entry name" value="NAHEXCHNGR"/>
</dbReference>
<dbReference type="FunCoup" id="A0A2K1IDG2">
    <property type="interactions" value="145"/>
</dbReference>
<dbReference type="EnsemblPlants" id="Pp3c25_1960V3.1">
    <property type="protein sequence ID" value="Pp3c25_1960V3.1"/>
    <property type="gene ID" value="Pp3c25_1960"/>
</dbReference>
<evidence type="ECO:0000313" key="15">
    <source>
        <dbReference type="EnsemblPlants" id="Pp3c25_1960V3.1"/>
    </source>
</evidence>
<dbReference type="OrthoDB" id="196264at2759"/>
<keyword evidence="5" id="KW-0915">Sodium</keyword>
<dbReference type="GO" id="GO:0051453">
    <property type="term" value="P:regulation of intracellular pH"/>
    <property type="evidence" value="ECO:0000318"/>
    <property type="project" value="GO_Central"/>
</dbReference>
<dbReference type="Gramene" id="Pp3c25_1960V3.2">
    <property type="protein sequence ID" value="Pp3c25_1960V3.2"/>
    <property type="gene ID" value="Pp3c25_1960"/>
</dbReference>
<dbReference type="EnsemblPlants" id="Pp3c25_1960V3.2">
    <property type="protein sequence ID" value="Pp3c25_1960V3.2"/>
    <property type="gene ID" value="Pp3c25_1960"/>
</dbReference>
<evidence type="ECO:0000313" key="14">
    <source>
        <dbReference type="EMBL" id="PNR27319.1"/>
    </source>
</evidence>
<keyword evidence="3 12" id="KW-0812">Transmembrane</keyword>
<feature type="transmembrane region" description="Helical" evidence="12">
    <location>
        <begin position="30"/>
        <end position="50"/>
    </location>
</feature>
<dbReference type="Gramene" id="Pp3c25_1960V3.3">
    <property type="protein sequence ID" value="Pp3c25_1960V3.3"/>
    <property type="gene ID" value="Pp3c25_1960"/>
</dbReference>
<keyword evidence="16" id="KW-1185">Reference proteome</keyword>
<dbReference type="RefSeq" id="XP_024365923.1">
    <property type="nucleotide sequence ID" value="XM_024510155.2"/>
</dbReference>
<keyword evidence="6" id="KW-0406">Ion transport</keyword>
<dbReference type="EnsemblPlants" id="Pp3c25_1960V3.3">
    <property type="protein sequence ID" value="Pp3c25_1960V3.3"/>
    <property type="gene ID" value="Pp3c25_1960"/>
</dbReference>
<evidence type="ECO:0000256" key="4">
    <source>
        <dbReference type="ARBA" id="ARBA00022989"/>
    </source>
</evidence>
<dbReference type="InterPro" id="IPR004709">
    <property type="entry name" value="NaH_exchanger"/>
</dbReference>
<accession>A0A2K1IDG2</accession>
<organism evidence="14">
    <name type="scientific">Physcomitrium patens</name>
    <name type="common">Spreading-leaved earth moss</name>
    <name type="synonym">Physcomitrella patens</name>
    <dbReference type="NCBI Taxonomy" id="3218"/>
    <lineage>
        <taxon>Eukaryota</taxon>
        <taxon>Viridiplantae</taxon>
        <taxon>Streptophyta</taxon>
        <taxon>Embryophyta</taxon>
        <taxon>Bryophyta</taxon>
        <taxon>Bryophytina</taxon>
        <taxon>Bryopsida</taxon>
        <taxon>Funariidae</taxon>
        <taxon>Funariales</taxon>
        <taxon>Funariaceae</taxon>
        <taxon>Physcomitrium</taxon>
    </lineage>
</organism>
<feature type="transmembrane region" description="Helical" evidence="12">
    <location>
        <begin position="120"/>
        <end position="143"/>
    </location>
</feature>
<dbReference type="PANTHER" id="PTHR10110">
    <property type="entry name" value="SODIUM/HYDROGEN EXCHANGER"/>
    <property type="match status" value="1"/>
</dbReference>
<dbReference type="Gramene" id="Pp3c25_1960V3.1">
    <property type="protein sequence ID" value="Pp3c25_1960V3.1"/>
    <property type="gene ID" value="Pp3c25_1960"/>
</dbReference>
<reference evidence="14 16" key="1">
    <citation type="journal article" date="2008" name="Science">
        <title>The Physcomitrella genome reveals evolutionary insights into the conquest of land by plants.</title>
        <authorList>
            <person name="Rensing S."/>
            <person name="Lang D."/>
            <person name="Zimmer A."/>
            <person name="Terry A."/>
            <person name="Salamov A."/>
            <person name="Shapiro H."/>
            <person name="Nishiyama T."/>
            <person name="Perroud P.-F."/>
            <person name="Lindquist E."/>
            <person name="Kamisugi Y."/>
            <person name="Tanahashi T."/>
            <person name="Sakakibara K."/>
            <person name="Fujita T."/>
            <person name="Oishi K."/>
            <person name="Shin-I T."/>
            <person name="Kuroki Y."/>
            <person name="Toyoda A."/>
            <person name="Suzuki Y."/>
            <person name="Hashimoto A."/>
            <person name="Yamaguchi K."/>
            <person name="Sugano A."/>
            <person name="Kohara Y."/>
            <person name="Fujiyama A."/>
            <person name="Anterola A."/>
            <person name="Aoki S."/>
            <person name="Ashton N."/>
            <person name="Barbazuk W.B."/>
            <person name="Barker E."/>
            <person name="Bennetzen J."/>
            <person name="Bezanilla M."/>
            <person name="Blankenship R."/>
            <person name="Cho S.H."/>
            <person name="Dutcher S."/>
            <person name="Estelle M."/>
            <person name="Fawcett J.A."/>
            <person name="Gundlach H."/>
            <person name="Hanada K."/>
            <person name="Heyl A."/>
            <person name="Hicks K.A."/>
            <person name="Hugh J."/>
            <person name="Lohr M."/>
            <person name="Mayer K."/>
            <person name="Melkozernov A."/>
            <person name="Murata T."/>
            <person name="Nelson D."/>
            <person name="Pils B."/>
            <person name="Prigge M."/>
            <person name="Reiss B."/>
            <person name="Renner T."/>
            <person name="Rombauts S."/>
            <person name="Rushton P."/>
            <person name="Sanderfoot A."/>
            <person name="Schween G."/>
            <person name="Shiu S.-H."/>
            <person name="Stueber K."/>
            <person name="Theodoulou F.L."/>
            <person name="Tu H."/>
            <person name="Van de Peer Y."/>
            <person name="Verrier P.J."/>
            <person name="Waters E."/>
            <person name="Wood A."/>
            <person name="Yang L."/>
            <person name="Cove D."/>
            <person name="Cuming A."/>
            <person name="Hasebe M."/>
            <person name="Lucas S."/>
            <person name="Mishler D.B."/>
            <person name="Reski R."/>
            <person name="Grigoriev I."/>
            <person name="Quatrano R.S."/>
            <person name="Boore J.L."/>
        </authorList>
    </citation>
    <scope>NUCLEOTIDE SEQUENCE [LARGE SCALE GENOMIC DNA]</scope>
    <source>
        <strain evidence="15 16">cv. Gransden 2004</strain>
    </source>
</reference>
<feature type="domain" description="Cation/H+ exchanger transmembrane" evidence="13">
    <location>
        <begin position="63"/>
        <end position="452"/>
    </location>
</feature>
<dbReference type="GO" id="GO:0015385">
    <property type="term" value="F:sodium:proton antiporter activity"/>
    <property type="evidence" value="ECO:0000318"/>
    <property type="project" value="GO_Central"/>
</dbReference>
<dbReference type="GO" id="GO:0071805">
    <property type="term" value="P:potassium ion transmembrane transport"/>
    <property type="evidence" value="ECO:0000318"/>
    <property type="project" value="GO_Central"/>
</dbReference>
<evidence type="ECO:0000256" key="11">
    <source>
        <dbReference type="SAM" id="MobiDB-lite"/>
    </source>
</evidence>
<dbReference type="Gene3D" id="6.10.140.1330">
    <property type="match status" value="1"/>
</dbReference>
<dbReference type="Pfam" id="PF00999">
    <property type="entry name" value="Na_H_Exchanger"/>
    <property type="match status" value="1"/>
</dbReference>
<feature type="transmembrane region" description="Helical" evidence="12">
    <location>
        <begin position="392"/>
        <end position="413"/>
    </location>
</feature>
<comment type="subcellular location">
    <subcellularLocation>
        <location evidence="1">Membrane</location>
        <topology evidence="1">Multi-pass membrane protein</topology>
    </subcellularLocation>
</comment>
<evidence type="ECO:0000256" key="8">
    <source>
        <dbReference type="ARBA" id="ARBA00023201"/>
    </source>
</evidence>
<keyword evidence="7 12" id="KW-0472">Membrane</keyword>
<feature type="transmembrane region" description="Helical" evidence="12">
    <location>
        <begin position="425"/>
        <end position="454"/>
    </location>
</feature>
<protein>
    <recommendedName>
        <fullName evidence="13">Cation/H+ exchanger transmembrane domain-containing protein</fullName>
    </recommendedName>
</protein>
<feature type="transmembrane region" description="Helical" evidence="12">
    <location>
        <begin position="268"/>
        <end position="293"/>
    </location>
</feature>
<evidence type="ECO:0000256" key="12">
    <source>
        <dbReference type="SAM" id="Phobius"/>
    </source>
</evidence>
<evidence type="ECO:0000256" key="2">
    <source>
        <dbReference type="ARBA" id="ARBA00022448"/>
    </source>
</evidence>
<evidence type="ECO:0000256" key="3">
    <source>
        <dbReference type="ARBA" id="ARBA00022692"/>
    </source>
</evidence>
<feature type="region of interest" description="Disordered" evidence="11">
    <location>
        <begin position="549"/>
        <end position="573"/>
    </location>
</feature>
<feature type="transmembrane region" description="Helical" evidence="12">
    <location>
        <begin position="62"/>
        <end position="80"/>
    </location>
</feature>
<comment type="catalytic activity">
    <reaction evidence="10">
        <text>K(+)(in) + H(+)(out) = K(+)(out) + H(+)(in)</text>
        <dbReference type="Rhea" id="RHEA:29467"/>
        <dbReference type="ChEBI" id="CHEBI:15378"/>
        <dbReference type="ChEBI" id="CHEBI:29103"/>
    </reaction>
</comment>
<keyword evidence="2" id="KW-0813">Transport</keyword>
<dbReference type="AlphaFoldDB" id="A0A2K1IDG2"/>
<reference evidence="15" key="3">
    <citation type="submission" date="2020-12" db="UniProtKB">
        <authorList>
            <consortium name="EnsemblPlants"/>
        </authorList>
    </citation>
    <scope>IDENTIFICATION</scope>
</reference>
<dbReference type="GO" id="GO:0015386">
    <property type="term" value="F:potassium:proton antiporter activity"/>
    <property type="evidence" value="ECO:0000318"/>
    <property type="project" value="GO_Central"/>
</dbReference>
<dbReference type="Proteomes" id="UP000006727">
    <property type="component" value="Chromosome 25"/>
</dbReference>
<proteinExistence type="predicted"/>
<dbReference type="PaxDb" id="3218-PP1S233_97V6.1"/>
<evidence type="ECO:0000256" key="6">
    <source>
        <dbReference type="ARBA" id="ARBA00023065"/>
    </source>
</evidence>
<sequence>MAVGDGVLGVAHSTSLKASELEGNAEHMTVVSICLFVSLLCACIVVGHLLEENQWTNQCETALLLGLGTGIIVLIASKGYSSHVLKFNEELFFIYLLPPIIFNAGFSVKKKEFFRNFIAIMLFGIVGVFISFAIISVGTWLLFPKLGLKNLPVRDILAIGVIFSATDSVCTLQVLDQDSTPMLYSLVFGEGVVNDATSVVLFRAFQTYNFDHFTPLDGLKIGGNFLYLFFTSTVLGIVSGLVSAYIIRKIYFGRESTDREIAIMILMAYLSYTFAELFELTGILSVFFCGIMMSHYTWHNVTEHSRTTTKHTFATMSFIAEVFIFLYVGMDAVDIDKWRRTQSSFRESAGLLGGLMFIIMLGRAAFVFPLSACSNFMTNSPRAKINLRQMSIIWWAGLMRGAVSIALAFNQFTMEGDAQRIYQNATVITSTITVVLTSTIVFGTLTSPLIAWLYPPQHRPTHPSKTVISPTASLNSHFHIPLLHDEEQQDTEDGPQDGTTVGRFFAGIPRPHNATALITAPRSTIHDAWRKFDDAFMRPKFGGKCYERIHSHKNSKNPSQDLDDDEDEEYDQS</sequence>
<feature type="compositionally biased region" description="Acidic residues" evidence="11">
    <location>
        <begin position="561"/>
        <end position="573"/>
    </location>
</feature>
<dbReference type="PANTHER" id="PTHR10110:SF197">
    <property type="entry name" value="SODIUM_HYDROGEN EXCHANGER"/>
    <property type="match status" value="1"/>
</dbReference>
<dbReference type="EMBL" id="ABEU02000025">
    <property type="protein sequence ID" value="PNR27319.1"/>
    <property type="molecule type" value="Genomic_DNA"/>
</dbReference>
<name>A0A2K1IDG2_PHYPA</name>
<evidence type="ECO:0000256" key="9">
    <source>
        <dbReference type="ARBA" id="ARBA00047524"/>
    </source>
</evidence>
<feature type="transmembrane region" description="Helical" evidence="12">
    <location>
        <begin position="225"/>
        <end position="247"/>
    </location>
</feature>
<comment type="catalytic activity">
    <reaction evidence="9">
        <text>Na(+)(in) + H(+)(out) = Na(+)(out) + H(+)(in)</text>
        <dbReference type="Rhea" id="RHEA:29419"/>
        <dbReference type="ChEBI" id="CHEBI:15378"/>
        <dbReference type="ChEBI" id="CHEBI:29101"/>
    </reaction>
</comment>
<dbReference type="OMA" id="IHHYWRS"/>
<evidence type="ECO:0000256" key="5">
    <source>
        <dbReference type="ARBA" id="ARBA00023053"/>
    </source>
</evidence>